<keyword evidence="2" id="KW-0830">Ubiquinone</keyword>
<evidence type="ECO:0000259" key="1">
    <source>
        <dbReference type="Pfam" id="PF13649"/>
    </source>
</evidence>
<organism evidence="2 3">
    <name type="scientific">Rubinisphaera italica</name>
    <dbReference type="NCBI Taxonomy" id="2527969"/>
    <lineage>
        <taxon>Bacteria</taxon>
        <taxon>Pseudomonadati</taxon>
        <taxon>Planctomycetota</taxon>
        <taxon>Planctomycetia</taxon>
        <taxon>Planctomycetales</taxon>
        <taxon>Planctomycetaceae</taxon>
        <taxon>Rubinisphaera</taxon>
    </lineage>
</organism>
<keyword evidence="2" id="KW-0489">Methyltransferase</keyword>
<gene>
    <name evidence="2" type="ORF">Pan54_28430</name>
</gene>
<dbReference type="Pfam" id="PF13649">
    <property type="entry name" value="Methyltransf_25"/>
    <property type="match status" value="1"/>
</dbReference>
<dbReference type="Gene3D" id="3.40.50.150">
    <property type="entry name" value="Vaccinia Virus protein VP39"/>
    <property type="match status" value="1"/>
</dbReference>
<feature type="domain" description="Methyltransferase" evidence="1">
    <location>
        <begin position="152"/>
        <end position="251"/>
    </location>
</feature>
<dbReference type="EMBL" id="SJPG01000001">
    <property type="protein sequence ID" value="TWT62104.1"/>
    <property type="molecule type" value="Genomic_DNA"/>
</dbReference>
<dbReference type="SUPFAM" id="SSF53335">
    <property type="entry name" value="S-adenosyl-L-methionine-dependent methyltransferases"/>
    <property type="match status" value="1"/>
</dbReference>
<dbReference type="GO" id="GO:0008168">
    <property type="term" value="F:methyltransferase activity"/>
    <property type="evidence" value="ECO:0007669"/>
    <property type="project" value="UniProtKB-KW"/>
</dbReference>
<reference evidence="2 3" key="1">
    <citation type="submission" date="2019-02" db="EMBL/GenBank/DDBJ databases">
        <title>Deep-cultivation of Planctomycetes and their phenomic and genomic characterization uncovers novel biology.</title>
        <authorList>
            <person name="Wiegand S."/>
            <person name="Jogler M."/>
            <person name="Boedeker C."/>
            <person name="Pinto D."/>
            <person name="Vollmers J."/>
            <person name="Rivas-Marin E."/>
            <person name="Kohn T."/>
            <person name="Peeters S.H."/>
            <person name="Heuer A."/>
            <person name="Rast P."/>
            <person name="Oberbeckmann S."/>
            <person name="Bunk B."/>
            <person name="Jeske O."/>
            <person name="Meyerdierks A."/>
            <person name="Storesund J.E."/>
            <person name="Kallscheuer N."/>
            <person name="Luecker S."/>
            <person name="Lage O.M."/>
            <person name="Pohl T."/>
            <person name="Merkel B.J."/>
            <person name="Hornburger P."/>
            <person name="Mueller R.-W."/>
            <person name="Bruemmer F."/>
            <person name="Labrenz M."/>
            <person name="Spormann A.M."/>
            <person name="Op Den Camp H."/>
            <person name="Overmann J."/>
            <person name="Amann R."/>
            <person name="Jetten M.S.M."/>
            <person name="Mascher T."/>
            <person name="Medema M.H."/>
            <person name="Devos D.P."/>
            <person name="Kaster A.-K."/>
            <person name="Ovreas L."/>
            <person name="Rohde M."/>
            <person name="Galperin M.Y."/>
            <person name="Jogler C."/>
        </authorList>
    </citation>
    <scope>NUCLEOTIDE SEQUENCE [LARGE SCALE GENOMIC DNA]</scope>
    <source>
        <strain evidence="2 3">Pan54</strain>
    </source>
</reference>
<dbReference type="AlphaFoldDB" id="A0A5C5XH02"/>
<name>A0A5C5XH02_9PLAN</name>
<dbReference type="GO" id="GO:0032259">
    <property type="term" value="P:methylation"/>
    <property type="evidence" value="ECO:0007669"/>
    <property type="project" value="UniProtKB-KW"/>
</dbReference>
<dbReference type="Proteomes" id="UP000316095">
    <property type="component" value="Unassembled WGS sequence"/>
</dbReference>
<accession>A0A5C5XH02</accession>
<keyword evidence="3" id="KW-1185">Reference proteome</keyword>
<sequence length="344" mass="39517">MLNRLKLRYTRGLISSVERSDVTRLTVPFFYPYGISEKRMSPEKPQYESPSQIQQLCMRIFAFVRTKLIPTSVLKRRMKTSKSPLMREFFRNPGGWQSMELIYENAKPANLSDWYALKRLPLSMEARNRRKYVLHEFVSWMQENREREKLRILALGSGPALEIQEAILATSSNVIVDAVDRDASAIERGQQVAQERGLNQQISYCCGDVCEMMIQWSEKRYDLISLIGIIEYLPDEVLLSLLKQLKNMMSPNAELFTHGYQNRFGAQESLGKLFNIQLIERTSDQVTVLLNQAGLRVVKSEVTPLGAYPMIVSTQSREPAKEPISANRIAAIVDTDRKKSRLES</sequence>
<dbReference type="CDD" id="cd02440">
    <property type="entry name" value="AdoMet_MTases"/>
    <property type="match status" value="1"/>
</dbReference>
<proteinExistence type="predicted"/>
<evidence type="ECO:0000313" key="3">
    <source>
        <dbReference type="Proteomes" id="UP000316095"/>
    </source>
</evidence>
<protein>
    <submittedName>
        <fullName evidence="2">Bifunctional 3-demethylubiquinone-9 3-methyltransferase/ 2-octaprenyl-6-hydroxy phenol methylase</fullName>
    </submittedName>
</protein>
<dbReference type="OrthoDB" id="214887at2"/>
<dbReference type="InterPro" id="IPR041698">
    <property type="entry name" value="Methyltransf_25"/>
</dbReference>
<comment type="caution">
    <text evidence="2">The sequence shown here is derived from an EMBL/GenBank/DDBJ whole genome shotgun (WGS) entry which is preliminary data.</text>
</comment>
<dbReference type="InterPro" id="IPR029063">
    <property type="entry name" value="SAM-dependent_MTases_sf"/>
</dbReference>
<evidence type="ECO:0000313" key="2">
    <source>
        <dbReference type="EMBL" id="TWT62104.1"/>
    </source>
</evidence>
<keyword evidence="2" id="KW-0808">Transferase</keyword>